<dbReference type="InterPro" id="IPR050194">
    <property type="entry name" value="Glycosyltransferase_grp1"/>
</dbReference>
<sequence length="345" mass="38362">MRILMLSRDASGLDASSSTADRWRLLRNAGAELVVIAASYKSGGWNEKGLRVVGSEGGKITRFFRMYSLAKKEMQNIDLITAQDPFELGFIAWMLARLFHKPFEIQDHGGFFDGEKPDEPLWALRKRLAFFLVKRANLVRTVSPFSLARLEAMHISAKYYHLPIAANDSYAQVEREPEAGLIVSVGRLIPVKRHDLTIRAFALLHTAIPDTKLVLVGDGPLRSKLEAFAKQLRVANAIEFTGHTDPLPFLSRAALFVMLSSHEGWGVAAVEAALAGVPVLMTRTGCAKWLEDHEAAKTVSVRITAEKVSQEMKKALFSPDHFKRLTKALSLDEAAREQVNAWKSP</sequence>
<dbReference type="Pfam" id="PF00534">
    <property type="entry name" value="Glycos_transf_1"/>
    <property type="match status" value="1"/>
</dbReference>
<gene>
    <name evidence="3" type="ORF">COX00_00995</name>
</gene>
<reference evidence="3 4" key="1">
    <citation type="submission" date="2017-09" db="EMBL/GenBank/DDBJ databases">
        <title>Depth-based differentiation of microbial function through sediment-hosted aquifers and enrichment of novel symbionts in the deep terrestrial subsurface.</title>
        <authorList>
            <person name="Probst A.J."/>
            <person name="Ladd B."/>
            <person name="Jarett J.K."/>
            <person name="Geller-Mcgrath D.E."/>
            <person name="Sieber C.M."/>
            <person name="Emerson J.B."/>
            <person name="Anantharaman K."/>
            <person name="Thomas B.C."/>
            <person name="Malmstrom R."/>
            <person name="Stieglmeier M."/>
            <person name="Klingl A."/>
            <person name="Woyke T."/>
            <person name="Ryan C.M."/>
            <person name="Banfield J.F."/>
        </authorList>
    </citation>
    <scope>NUCLEOTIDE SEQUENCE [LARGE SCALE GENOMIC DNA]</scope>
    <source>
        <strain evidence="3">CG22_combo_CG10-13_8_21_14_all_47_17</strain>
    </source>
</reference>
<dbReference type="SUPFAM" id="SSF53756">
    <property type="entry name" value="UDP-Glycosyltransferase/glycogen phosphorylase"/>
    <property type="match status" value="1"/>
</dbReference>
<accession>A0A2H0BV33</accession>
<dbReference type="Gene3D" id="3.40.50.2000">
    <property type="entry name" value="Glycogen Phosphorylase B"/>
    <property type="match status" value="2"/>
</dbReference>
<feature type="domain" description="Glycosyl transferase family 1" evidence="1">
    <location>
        <begin position="176"/>
        <end position="327"/>
    </location>
</feature>
<dbReference type="GO" id="GO:0016757">
    <property type="term" value="F:glycosyltransferase activity"/>
    <property type="evidence" value="ECO:0007669"/>
    <property type="project" value="InterPro"/>
</dbReference>
<evidence type="ECO:0000259" key="1">
    <source>
        <dbReference type="Pfam" id="PF00534"/>
    </source>
</evidence>
<dbReference type="Proteomes" id="UP000231581">
    <property type="component" value="Unassembled WGS sequence"/>
</dbReference>
<evidence type="ECO:0000313" key="3">
    <source>
        <dbReference type="EMBL" id="PIP60848.1"/>
    </source>
</evidence>
<organism evidence="3 4">
    <name type="scientific">Candidatus Uhrbacteria bacterium CG22_combo_CG10-13_8_21_14_all_47_17</name>
    <dbReference type="NCBI Taxonomy" id="1975041"/>
    <lineage>
        <taxon>Bacteria</taxon>
        <taxon>Candidatus Uhriibacteriota</taxon>
    </lineage>
</organism>
<protein>
    <submittedName>
        <fullName evidence="3">Uncharacterized protein</fullName>
    </submittedName>
</protein>
<dbReference type="Pfam" id="PF13439">
    <property type="entry name" value="Glyco_transf_4"/>
    <property type="match status" value="1"/>
</dbReference>
<dbReference type="InterPro" id="IPR028098">
    <property type="entry name" value="Glyco_trans_4-like_N"/>
</dbReference>
<feature type="domain" description="Glycosyltransferase subfamily 4-like N-terminal" evidence="2">
    <location>
        <begin position="26"/>
        <end position="157"/>
    </location>
</feature>
<proteinExistence type="predicted"/>
<evidence type="ECO:0000313" key="4">
    <source>
        <dbReference type="Proteomes" id="UP000231581"/>
    </source>
</evidence>
<evidence type="ECO:0000259" key="2">
    <source>
        <dbReference type="Pfam" id="PF13439"/>
    </source>
</evidence>
<dbReference type="EMBL" id="PCSZ01000023">
    <property type="protein sequence ID" value="PIP60848.1"/>
    <property type="molecule type" value="Genomic_DNA"/>
</dbReference>
<dbReference type="InterPro" id="IPR001296">
    <property type="entry name" value="Glyco_trans_1"/>
</dbReference>
<comment type="caution">
    <text evidence="3">The sequence shown here is derived from an EMBL/GenBank/DDBJ whole genome shotgun (WGS) entry which is preliminary data.</text>
</comment>
<dbReference type="PANTHER" id="PTHR45947:SF15">
    <property type="entry name" value="TEICHURONIC ACID BIOSYNTHESIS GLYCOSYLTRANSFERASE TUAC-RELATED"/>
    <property type="match status" value="1"/>
</dbReference>
<dbReference type="PANTHER" id="PTHR45947">
    <property type="entry name" value="SULFOQUINOVOSYL TRANSFERASE SQD2"/>
    <property type="match status" value="1"/>
</dbReference>
<dbReference type="AlphaFoldDB" id="A0A2H0BV33"/>
<name>A0A2H0BV33_9BACT</name>
<dbReference type="CDD" id="cd03801">
    <property type="entry name" value="GT4_PimA-like"/>
    <property type="match status" value="1"/>
</dbReference>